<keyword evidence="2" id="KW-0732">Signal</keyword>
<name>A0ABP1RVE0_9HEXA</name>
<organism evidence="3 4">
    <name type="scientific">Orchesella dallaii</name>
    <dbReference type="NCBI Taxonomy" id="48710"/>
    <lineage>
        <taxon>Eukaryota</taxon>
        <taxon>Metazoa</taxon>
        <taxon>Ecdysozoa</taxon>
        <taxon>Arthropoda</taxon>
        <taxon>Hexapoda</taxon>
        <taxon>Collembola</taxon>
        <taxon>Entomobryomorpha</taxon>
        <taxon>Entomobryoidea</taxon>
        <taxon>Orchesellidae</taxon>
        <taxon>Orchesellinae</taxon>
        <taxon>Orchesella</taxon>
    </lineage>
</organism>
<keyword evidence="1" id="KW-0812">Transmembrane</keyword>
<feature type="transmembrane region" description="Helical" evidence="1">
    <location>
        <begin position="404"/>
        <end position="422"/>
    </location>
</feature>
<sequence length="666" mass="76371">MLSSQKIQFLAVYVLHFQIFFLVNKYQVNCNKPTFFGHCFVQIIYSKAIPFPRRDFVIPWLFDSTTTLSYSIQEPEFFSLLPERNNTNYLDDDFDIDDVQVDIVTGYFRFYFRLSDSCMLFLINTPTLNETLSTIRQSGHGTSEQVLFLIETSPLNEENEIINGFVKDLFNSEGIPFHAPIAFINKESNEIALFCYFCPSSNIEVLNASTKNTWNDLQSQYLRTNLNGYGNLVIIPESGGHTPAIDEPCLKHYDSKRRRTNLLGEHVNCPLDEMWIIGSLQPILNISLTLDTSRRIEGNNYQKWMLQCRVSEGIFQFIPNIYVYTNGSLIIAGKTDLNWMACLNVHHVQSFGPNIITVLDLTSWLILGGLLLLYGFILKNICKGFDLFWTLVGKELLHKHDRKSLFLFLIALSLLSYTYGSIVSAESMQLTEFPEFKMLLKKGYRFWLPEVRPLLVVFGSLSNWTKNAMGGYLGGNPLDPRYYFAGKGEQNITLHSNDALSLLKAAAKFKLFINSLSDRHIIQAVGRQMVSVNKNLICKVKSMSGVDLKADHTFRVWGYLSSRFSQLLTIINGEYARVSRLKQFKAQIRMRNLEITKTIKLFDPKPIDLTSAVGLCCAICLAVYLCVFICWGIVMFKHWRRMYLRHTLIPKSRISDLKSIQIKSTA</sequence>
<evidence type="ECO:0000313" key="4">
    <source>
        <dbReference type="Proteomes" id="UP001642540"/>
    </source>
</evidence>
<feature type="signal peptide" evidence="2">
    <location>
        <begin position="1"/>
        <end position="30"/>
    </location>
</feature>
<proteinExistence type="predicted"/>
<feature type="transmembrane region" description="Helical" evidence="1">
    <location>
        <begin position="355"/>
        <end position="377"/>
    </location>
</feature>
<feature type="transmembrane region" description="Helical" evidence="1">
    <location>
        <begin position="612"/>
        <end position="636"/>
    </location>
</feature>
<evidence type="ECO:0000256" key="2">
    <source>
        <dbReference type="SAM" id="SignalP"/>
    </source>
</evidence>
<evidence type="ECO:0000313" key="3">
    <source>
        <dbReference type="EMBL" id="CAL8136816.1"/>
    </source>
</evidence>
<dbReference type="EMBL" id="CAXLJM020000112">
    <property type="protein sequence ID" value="CAL8136816.1"/>
    <property type="molecule type" value="Genomic_DNA"/>
</dbReference>
<feature type="chain" id="PRO_5045392235" evidence="2">
    <location>
        <begin position="31"/>
        <end position="666"/>
    </location>
</feature>
<gene>
    <name evidence="3" type="ORF">ODALV1_LOCUS26626</name>
</gene>
<keyword evidence="4" id="KW-1185">Reference proteome</keyword>
<keyword evidence="1" id="KW-1133">Transmembrane helix</keyword>
<protein>
    <submittedName>
        <fullName evidence="3">Uncharacterized protein</fullName>
    </submittedName>
</protein>
<dbReference type="Proteomes" id="UP001642540">
    <property type="component" value="Unassembled WGS sequence"/>
</dbReference>
<comment type="caution">
    <text evidence="3">The sequence shown here is derived from an EMBL/GenBank/DDBJ whole genome shotgun (WGS) entry which is preliminary data.</text>
</comment>
<accession>A0ABP1RVE0</accession>
<keyword evidence="1" id="KW-0472">Membrane</keyword>
<reference evidence="3 4" key="1">
    <citation type="submission" date="2024-08" db="EMBL/GenBank/DDBJ databases">
        <authorList>
            <person name="Cucini C."/>
            <person name="Frati F."/>
        </authorList>
    </citation>
    <scope>NUCLEOTIDE SEQUENCE [LARGE SCALE GENOMIC DNA]</scope>
</reference>
<evidence type="ECO:0000256" key="1">
    <source>
        <dbReference type="SAM" id="Phobius"/>
    </source>
</evidence>